<feature type="transmembrane region" description="Helical" evidence="1">
    <location>
        <begin position="20"/>
        <end position="40"/>
    </location>
</feature>
<feature type="transmembrane region" description="Helical" evidence="1">
    <location>
        <begin position="174"/>
        <end position="192"/>
    </location>
</feature>
<organism evidence="2 3">
    <name type="scientific">Euplotes crassus</name>
    <dbReference type="NCBI Taxonomy" id="5936"/>
    <lineage>
        <taxon>Eukaryota</taxon>
        <taxon>Sar</taxon>
        <taxon>Alveolata</taxon>
        <taxon>Ciliophora</taxon>
        <taxon>Intramacronucleata</taxon>
        <taxon>Spirotrichea</taxon>
        <taxon>Hypotrichia</taxon>
        <taxon>Euplotida</taxon>
        <taxon>Euplotidae</taxon>
        <taxon>Moneuplotes</taxon>
    </lineage>
</organism>
<evidence type="ECO:0000313" key="2">
    <source>
        <dbReference type="EMBL" id="CAI2366006.1"/>
    </source>
</evidence>
<dbReference type="EMBL" id="CAMPGE010007079">
    <property type="protein sequence ID" value="CAI2366006.1"/>
    <property type="molecule type" value="Genomic_DNA"/>
</dbReference>
<gene>
    <name evidence="2" type="ORF">ECRASSUSDP1_LOCUS7275</name>
</gene>
<feature type="transmembrane region" description="Helical" evidence="1">
    <location>
        <begin position="115"/>
        <end position="135"/>
    </location>
</feature>
<proteinExistence type="predicted"/>
<feature type="transmembrane region" description="Helical" evidence="1">
    <location>
        <begin position="289"/>
        <end position="307"/>
    </location>
</feature>
<feature type="transmembrane region" description="Helical" evidence="1">
    <location>
        <begin position="204"/>
        <end position="227"/>
    </location>
</feature>
<keyword evidence="1" id="KW-1133">Transmembrane helix</keyword>
<keyword evidence="1" id="KW-0812">Transmembrane</keyword>
<sequence>MKIDNVTRRLLNYRMTFVDLNIPFLALAQLFIAFFRTYMAPTINNGLGMPRTFVLGMHNLWVALLFGFFAYMSGKSFKLTVRSIHHVILCGILHVAMASQFFSRAQIENGPFISACYQPIVPAMSTMAAIFLGLEKGSGLKYIGIVLCLVASMSRLVYDLIFSEVYLDGDQFRGKLYILMNVFMLSIGVFFQKKVIQHNPDSSLMVLIFYIFIVAFFTQVIIFQIKFAGSRVMKDSSDITVEVWDVYFSFGYFVTLLNVLTIYMMLILMEAYRYIALIYINKKGQISKVTIFGALHGFFVVIIILVFEQTSVFDRIFVGIITVAYFLLFISKYVQSRAGKKSTTGKKLIFKRIFRREEFATQLISASKIQIKDNYYHSSFTTVGSGTGDRTSVFSNYFQARPTKVKASNYARITNKDTKEGGKANLSVNRASKKDASINMSIASESQSET</sequence>
<evidence type="ECO:0000313" key="3">
    <source>
        <dbReference type="Proteomes" id="UP001295684"/>
    </source>
</evidence>
<dbReference type="AlphaFoldDB" id="A0AAD1UBA8"/>
<feature type="transmembrane region" description="Helical" evidence="1">
    <location>
        <begin position="84"/>
        <end position="103"/>
    </location>
</feature>
<keyword evidence="1" id="KW-0472">Membrane</keyword>
<name>A0AAD1UBA8_EUPCR</name>
<reference evidence="2" key="1">
    <citation type="submission" date="2023-07" db="EMBL/GenBank/DDBJ databases">
        <authorList>
            <consortium name="AG Swart"/>
            <person name="Singh M."/>
            <person name="Singh A."/>
            <person name="Seah K."/>
            <person name="Emmerich C."/>
        </authorList>
    </citation>
    <scope>NUCLEOTIDE SEQUENCE</scope>
    <source>
        <strain evidence="2">DP1</strain>
    </source>
</reference>
<feature type="transmembrane region" description="Helical" evidence="1">
    <location>
        <begin position="52"/>
        <end position="72"/>
    </location>
</feature>
<feature type="transmembrane region" description="Helical" evidence="1">
    <location>
        <begin position="247"/>
        <end position="268"/>
    </location>
</feature>
<feature type="transmembrane region" description="Helical" evidence="1">
    <location>
        <begin position="313"/>
        <end position="331"/>
    </location>
</feature>
<feature type="transmembrane region" description="Helical" evidence="1">
    <location>
        <begin position="142"/>
        <end position="162"/>
    </location>
</feature>
<comment type="caution">
    <text evidence="2">The sequence shown here is derived from an EMBL/GenBank/DDBJ whole genome shotgun (WGS) entry which is preliminary data.</text>
</comment>
<accession>A0AAD1UBA8</accession>
<protein>
    <submittedName>
        <fullName evidence="2">Uncharacterized protein</fullName>
    </submittedName>
</protein>
<evidence type="ECO:0000256" key="1">
    <source>
        <dbReference type="SAM" id="Phobius"/>
    </source>
</evidence>
<keyword evidence="3" id="KW-1185">Reference proteome</keyword>
<dbReference type="Proteomes" id="UP001295684">
    <property type="component" value="Unassembled WGS sequence"/>
</dbReference>